<feature type="compositionally biased region" description="Basic and acidic residues" evidence="4">
    <location>
        <begin position="1"/>
        <end position="15"/>
    </location>
</feature>
<dbReference type="Pfam" id="PF00330">
    <property type="entry name" value="Aconitase"/>
    <property type="match status" value="1"/>
</dbReference>
<feature type="domain" description="Aconitase/3-isopropylmalate dehydratase large subunit alpha/beta/alpha" evidence="5">
    <location>
        <begin position="180"/>
        <end position="258"/>
    </location>
</feature>
<feature type="region of interest" description="Disordered" evidence="4">
    <location>
        <begin position="1"/>
        <end position="24"/>
    </location>
</feature>
<reference evidence="6 7" key="1">
    <citation type="submission" date="2019-02" db="EMBL/GenBank/DDBJ databases">
        <authorList>
            <person name="Zhang G."/>
        </authorList>
    </citation>
    <scope>NUCLEOTIDE SEQUENCE [LARGE SCALE GENOMIC DNA]</scope>
    <source>
        <strain evidence="6 7">CMB17</strain>
    </source>
</reference>
<dbReference type="InterPro" id="IPR036008">
    <property type="entry name" value="Aconitase_4Fe-4S_dom"/>
</dbReference>
<dbReference type="InterPro" id="IPR015931">
    <property type="entry name" value="Acnase/IPM_dHydase_lsu_aba_1/3"/>
</dbReference>
<gene>
    <name evidence="6" type="ORF">EYF88_10940</name>
</gene>
<feature type="region of interest" description="Disordered" evidence="4">
    <location>
        <begin position="256"/>
        <end position="313"/>
    </location>
</feature>
<accession>A0ABY1YIY8</accession>
<evidence type="ECO:0000313" key="6">
    <source>
        <dbReference type="EMBL" id="TBN49584.1"/>
    </source>
</evidence>
<dbReference type="EMBL" id="SIRL01000007">
    <property type="protein sequence ID" value="TBN49584.1"/>
    <property type="molecule type" value="Genomic_DNA"/>
</dbReference>
<comment type="caution">
    <text evidence="6">The sequence shown here is derived from an EMBL/GenBank/DDBJ whole genome shotgun (WGS) entry which is preliminary data.</text>
</comment>
<keyword evidence="2" id="KW-0408">Iron</keyword>
<keyword evidence="1" id="KW-0479">Metal-binding</keyword>
<keyword evidence="3" id="KW-0411">Iron-sulfur</keyword>
<sequence>MQRFSDRPHSPDDGRVGACGTDRQTAKWRHVQGHRLGSSDHAGHSQGGLRGSYRRLRWTCHHRHVHRRTHDPDEHDRRIRRTYAFAPPALKLCAFCENGEGSSSGRRLDAVRSKGRLYRHHHAGSQHGAADAGASRRSSQQSGGVGSNRSSFSQPCLCRILHRRKAQRLRQVSQGCLLDLQHSLHVADHVTLFLQCGTVQVRDYCIAMGYLDTFKAIGAEISGLACDACAQCRPGITPRTDQFTISAINQIFPGHGEAGKRGWRTPQRSSQVHLPEKSVPLPRSGKKIRQPVGIERDRLRSRPPISADRHSAEMNDRFVALSASVNPDHPAAR</sequence>
<evidence type="ECO:0000256" key="2">
    <source>
        <dbReference type="ARBA" id="ARBA00023004"/>
    </source>
</evidence>
<dbReference type="InterPro" id="IPR001030">
    <property type="entry name" value="Acoase/IPM_deHydtase_lsu_aba"/>
</dbReference>
<evidence type="ECO:0000259" key="5">
    <source>
        <dbReference type="Pfam" id="PF00330"/>
    </source>
</evidence>
<dbReference type="Gene3D" id="3.30.499.10">
    <property type="entry name" value="Aconitase, domain 3"/>
    <property type="match status" value="1"/>
</dbReference>
<feature type="compositionally biased region" description="Low complexity" evidence="4">
    <location>
        <begin position="128"/>
        <end position="151"/>
    </location>
</feature>
<feature type="region of interest" description="Disordered" evidence="4">
    <location>
        <begin position="116"/>
        <end position="152"/>
    </location>
</feature>
<dbReference type="SUPFAM" id="SSF53732">
    <property type="entry name" value="Aconitase iron-sulfur domain"/>
    <property type="match status" value="1"/>
</dbReference>
<keyword evidence="7" id="KW-1185">Reference proteome</keyword>
<name>A0ABY1YIY8_9RHOB</name>
<evidence type="ECO:0000256" key="4">
    <source>
        <dbReference type="SAM" id="MobiDB-lite"/>
    </source>
</evidence>
<organism evidence="6 7">
    <name type="scientific">Paracoccus sediminis</name>
    <dbReference type="NCBI Taxonomy" id="1214787"/>
    <lineage>
        <taxon>Bacteria</taxon>
        <taxon>Pseudomonadati</taxon>
        <taxon>Pseudomonadota</taxon>
        <taxon>Alphaproteobacteria</taxon>
        <taxon>Rhodobacterales</taxon>
        <taxon>Paracoccaceae</taxon>
        <taxon>Paracoccus</taxon>
    </lineage>
</organism>
<dbReference type="Proteomes" id="UP000292859">
    <property type="component" value="Unassembled WGS sequence"/>
</dbReference>
<evidence type="ECO:0000256" key="1">
    <source>
        <dbReference type="ARBA" id="ARBA00022723"/>
    </source>
</evidence>
<protein>
    <recommendedName>
        <fullName evidence="5">Aconitase/3-isopropylmalate dehydratase large subunit alpha/beta/alpha domain-containing protein</fullName>
    </recommendedName>
</protein>
<evidence type="ECO:0000256" key="3">
    <source>
        <dbReference type="ARBA" id="ARBA00023014"/>
    </source>
</evidence>
<evidence type="ECO:0000313" key="7">
    <source>
        <dbReference type="Proteomes" id="UP000292859"/>
    </source>
</evidence>
<proteinExistence type="predicted"/>